<organism evidence="1 2">
    <name type="scientific">Burkholderia stabilis</name>
    <dbReference type="NCBI Taxonomy" id="95485"/>
    <lineage>
        <taxon>Bacteria</taxon>
        <taxon>Pseudomonadati</taxon>
        <taxon>Pseudomonadota</taxon>
        <taxon>Betaproteobacteria</taxon>
        <taxon>Burkholderiales</taxon>
        <taxon>Burkholderiaceae</taxon>
        <taxon>Burkholderia</taxon>
        <taxon>Burkholderia cepacia complex</taxon>
    </lineage>
</organism>
<dbReference type="EMBL" id="QWEX01000001">
    <property type="protein sequence ID" value="RXV71857.1"/>
    <property type="molecule type" value="Genomic_DNA"/>
</dbReference>
<reference evidence="1 2" key="1">
    <citation type="submission" date="2018-08" db="EMBL/GenBank/DDBJ databases">
        <title>Mountain-cultivated ginseng endophyte, Burkholderia stabilis and its activity against ginseng root rot disease.</title>
        <authorList>
            <person name="Tapan Kumar M."/>
            <person name="Bae H."/>
            <person name="Shanmugam G."/>
            <person name="Jeon J."/>
        </authorList>
    </citation>
    <scope>NUCLEOTIDE SEQUENCE [LARGE SCALE GENOMIC DNA]</scope>
    <source>
        <strain evidence="1 2">EB159</strain>
    </source>
</reference>
<protein>
    <submittedName>
        <fullName evidence="1">Uncharacterized protein</fullName>
    </submittedName>
</protein>
<evidence type="ECO:0000313" key="2">
    <source>
        <dbReference type="Proteomes" id="UP000289650"/>
    </source>
</evidence>
<proteinExistence type="predicted"/>
<comment type="caution">
    <text evidence="1">The sequence shown here is derived from an EMBL/GenBank/DDBJ whole genome shotgun (WGS) entry which is preliminary data.</text>
</comment>
<evidence type="ECO:0000313" key="1">
    <source>
        <dbReference type="EMBL" id="RXV71857.1"/>
    </source>
</evidence>
<dbReference type="OrthoDB" id="9033213at2"/>
<gene>
    <name evidence="1" type="ORF">D1006_05435</name>
</gene>
<accession>A0A4Q2AR07</accession>
<dbReference type="Proteomes" id="UP000289650">
    <property type="component" value="Unassembled WGS sequence"/>
</dbReference>
<name>A0A4Q2AR07_9BURK</name>
<sequence>MIEIGSIILLGGRGRLGPVPANNGLALAPRRAERKDCDEANTRRIREEHDAAIGPSGGQPHECFFPNRGTCLAGRIAASIVTCLARPNGAPHSLHYDRQGTFASPLLAGTGPKPPPA</sequence>
<dbReference type="AlphaFoldDB" id="A0A4Q2AR07"/>